<accession>A0A7Y1M871</accession>
<comment type="caution">
    <text evidence="2">The sequence shown here is derived from an EMBL/GenBank/DDBJ whole genome shotgun (WGS) entry which is preliminary data.</text>
</comment>
<gene>
    <name evidence="2" type="ORF">HBO13_30635</name>
</gene>
<proteinExistence type="predicted"/>
<organism evidence="2 3">
    <name type="scientific">Pseudomonas lactis</name>
    <dbReference type="NCBI Taxonomy" id="1615674"/>
    <lineage>
        <taxon>Bacteria</taxon>
        <taxon>Pseudomonadati</taxon>
        <taxon>Pseudomonadota</taxon>
        <taxon>Gammaproteobacteria</taxon>
        <taxon>Pseudomonadales</taxon>
        <taxon>Pseudomonadaceae</taxon>
        <taxon>Pseudomonas</taxon>
    </lineage>
</organism>
<feature type="compositionally biased region" description="Basic and acidic residues" evidence="1">
    <location>
        <begin position="79"/>
        <end position="97"/>
    </location>
</feature>
<dbReference type="Proteomes" id="UP000535954">
    <property type="component" value="Unassembled WGS sequence"/>
</dbReference>
<protein>
    <submittedName>
        <fullName evidence="2">Uncharacterized protein</fullName>
    </submittedName>
</protein>
<dbReference type="AlphaFoldDB" id="A0A7Y1M871"/>
<evidence type="ECO:0000313" key="2">
    <source>
        <dbReference type="EMBL" id="NNA76994.1"/>
    </source>
</evidence>
<evidence type="ECO:0000313" key="3">
    <source>
        <dbReference type="Proteomes" id="UP000535954"/>
    </source>
</evidence>
<dbReference type="EMBL" id="JAAQYH010000028">
    <property type="protein sequence ID" value="NNA76994.1"/>
    <property type="molecule type" value="Genomic_DNA"/>
</dbReference>
<feature type="region of interest" description="Disordered" evidence="1">
    <location>
        <begin position="79"/>
        <end position="107"/>
    </location>
</feature>
<sequence>MNRQVAKGDAELMMDAGIFMSTIASLVTDDLTEQGCDGNPFLSAFKLEGLMRGLKLAAHRLEERSEWLSETVEKEEKLAQATVERRQGQDTNRESNVRAECGTQRAA</sequence>
<reference evidence="2 3" key="1">
    <citation type="journal article" date="2020" name="Front. Microbiol.">
        <title>Genetic Organization of the aprX-lipA2 Operon Affects the Proteolytic Potential of Pseudomonas Species in Milk.</title>
        <authorList>
            <person name="Maier C."/>
            <person name="Huptas C."/>
            <person name="von Neubeck M."/>
            <person name="Scherer S."/>
            <person name="Wenning M."/>
            <person name="Lucking G."/>
        </authorList>
    </citation>
    <scope>NUCLEOTIDE SEQUENCE [LARGE SCALE GENOMIC DNA]</scope>
    <source>
        <strain evidence="2 3">WS 5405</strain>
    </source>
</reference>
<dbReference type="RefSeq" id="WP_169900644.1">
    <property type="nucleotide sequence ID" value="NZ_JAAQYH010000028.1"/>
</dbReference>
<name>A0A7Y1M871_9PSED</name>
<evidence type="ECO:0000256" key="1">
    <source>
        <dbReference type="SAM" id="MobiDB-lite"/>
    </source>
</evidence>